<gene>
    <name evidence="1" type="ORF">L1987_78590</name>
</gene>
<reference evidence="1 2" key="2">
    <citation type="journal article" date="2022" name="Mol. Ecol. Resour.">
        <title>The genomes of chicory, endive, great burdock and yacon provide insights into Asteraceae paleo-polyploidization history and plant inulin production.</title>
        <authorList>
            <person name="Fan W."/>
            <person name="Wang S."/>
            <person name="Wang H."/>
            <person name="Wang A."/>
            <person name="Jiang F."/>
            <person name="Liu H."/>
            <person name="Zhao H."/>
            <person name="Xu D."/>
            <person name="Zhang Y."/>
        </authorList>
    </citation>
    <scope>NUCLEOTIDE SEQUENCE [LARGE SCALE GENOMIC DNA]</scope>
    <source>
        <strain evidence="2">cv. Yunnan</strain>
        <tissue evidence="1">Leaves</tissue>
    </source>
</reference>
<keyword evidence="2" id="KW-1185">Reference proteome</keyword>
<evidence type="ECO:0000313" key="1">
    <source>
        <dbReference type="EMBL" id="KAI3695592.1"/>
    </source>
</evidence>
<sequence>MDSSRTDSDRIKGPWSSEEDDLLGKLVDRHGARNWTLISKSIPGRSGKSCRLRWCNQLSPEVEHRSFTEEEDNVIVEAHARFGNKWATIARLLNGRTDNAVKNHWNSTLKRKCAAVDIGDEREARMPRRSASGSIGSPSGSDVCDSDNNALFPITGFKPKVETPPSTALTLSLPGTSDEEGNTKANTTAFGADILSVMQEMIRKEVRKYMENEEESLMQV</sequence>
<comment type="caution">
    <text evidence="1">The sequence shown here is derived from an EMBL/GenBank/DDBJ whole genome shotgun (WGS) entry which is preliminary data.</text>
</comment>
<protein>
    <submittedName>
        <fullName evidence="1">Uncharacterized protein</fullName>
    </submittedName>
</protein>
<accession>A0ACB8ZDC0</accession>
<name>A0ACB8ZDC0_9ASTR</name>
<dbReference type="Proteomes" id="UP001056120">
    <property type="component" value="Linkage Group LG26"/>
</dbReference>
<proteinExistence type="predicted"/>
<evidence type="ECO:0000313" key="2">
    <source>
        <dbReference type="Proteomes" id="UP001056120"/>
    </source>
</evidence>
<dbReference type="EMBL" id="CM042043">
    <property type="protein sequence ID" value="KAI3695592.1"/>
    <property type="molecule type" value="Genomic_DNA"/>
</dbReference>
<organism evidence="1 2">
    <name type="scientific">Smallanthus sonchifolius</name>
    <dbReference type="NCBI Taxonomy" id="185202"/>
    <lineage>
        <taxon>Eukaryota</taxon>
        <taxon>Viridiplantae</taxon>
        <taxon>Streptophyta</taxon>
        <taxon>Embryophyta</taxon>
        <taxon>Tracheophyta</taxon>
        <taxon>Spermatophyta</taxon>
        <taxon>Magnoliopsida</taxon>
        <taxon>eudicotyledons</taxon>
        <taxon>Gunneridae</taxon>
        <taxon>Pentapetalae</taxon>
        <taxon>asterids</taxon>
        <taxon>campanulids</taxon>
        <taxon>Asterales</taxon>
        <taxon>Asteraceae</taxon>
        <taxon>Asteroideae</taxon>
        <taxon>Heliantheae alliance</taxon>
        <taxon>Millerieae</taxon>
        <taxon>Smallanthus</taxon>
    </lineage>
</organism>
<reference evidence="2" key="1">
    <citation type="journal article" date="2022" name="Mol. Ecol. Resour.">
        <title>The genomes of chicory, endive, great burdock and yacon provide insights into Asteraceae palaeo-polyploidization history and plant inulin production.</title>
        <authorList>
            <person name="Fan W."/>
            <person name="Wang S."/>
            <person name="Wang H."/>
            <person name="Wang A."/>
            <person name="Jiang F."/>
            <person name="Liu H."/>
            <person name="Zhao H."/>
            <person name="Xu D."/>
            <person name="Zhang Y."/>
        </authorList>
    </citation>
    <scope>NUCLEOTIDE SEQUENCE [LARGE SCALE GENOMIC DNA]</scope>
    <source>
        <strain evidence="2">cv. Yunnan</strain>
    </source>
</reference>